<evidence type="ECO:0000313" key="3">
    <source>
        <dbReference type="Proteomes" id="UP000620104"/>
    </source>
</evidence>
<reference evidence="2" key="1">
    <citation type="submission" date="2020-07" db="EMBL/GenBank/DDBJ databases">
        <title>Draft Genome Sequence of a Deep-Sea Yeast, Naganishia (Cryptococcus) liquefaciens strain N6.</title>
        <authorList>
            <person name="Han Y.W."/>
            <person name="Kajitani R."/>
            <person name="Morimoto H."/>
            <person name="Parhat M."/>
            <person name="Tsubouchi H."/>
            <person name="Bakenova O."/>
            <person name="Ogata M."/>
            <person name="Argunhan B."/>
            <person name="Aoki R."/>
            <person name="Kajiwara S."/>
            <person name="Itoh T."/>
            <person name="Iwasaki H."/>
        </authorList>
    </citation>
    <scope>NUCLEOTIDE SEQUENCE</scope>
    <source>
        <strain evidence="2">N6</strain>
    </source>
</reference>
<dbReference type="EMBL" id="BLZA01000035">
    <property type="protein sequence ID" value="GHJ89058.1"/>
    <property type="molecule type" value="Genomic_DNA"/>
</dbReference>
<protein>
    <submittedName>
        <fullName evidence="2">Uncharacterized protein</fullName>
    </submittedName>
</protein>
<dbReference type="AlphaFoldDB" id="A0A8H3TYA4"/>
<name>A0A8H3TYA4_9TREE</name>
<gene>
    <name evidence="2" type="ORF">NliqN6_5460</name>
</gene>
<sequence>MNFQSTADQALDARGETNLSIRYREMHEAVDRAVISMEAMLQADRRWPREIEEKMKEEKMKEARMRSFDDGAETLLDYDMAGEEQVIDSFAAESQGASASEGPTVPTQIDFEGYGKILLRLRPLDLIFNRKFQSDSALLAMLAADEPYTLKAYWKLFFEALSAMGGPRGVQKHEAVEKNLREVWEAWNRLQAAATDARKVIESEGQDPSWVLFTAGELYVLRESSCSRSMALSVSPTCHDPVLAYTLNCSEGSQEGRSRMRKTLKDFIDERTAPRLWLPVPTEQECQRRIDQHKIAFLESAKALLGLLEERPQEGKVHVKGFGNIKSSESNTLAIAESRLEEEGWQGGKSFEGFEAASSAADEASIEAERKTTAMESAGRDSFVESFSSGIENLSGNAADSIKATTKAENVWGLGVMLPPAHSQTTTHEPELSPEEASPEEASLCMLHPQTRQFLTTNGKRNYKEVVAETVASLSKERRGKLRSKLSLLVSLLDDNQSSV</sequence>
<feature type="region of interest" description="Disordered" evidence="1">
    <location>
        <begin position="419"/>
        <end position="441"/>
    </location>
</feature>
<comment type="caution">
    <text evidence="2">The sequence shown here is derived from an EMBL/GenBank/DDBJ whole genome shotgun (WGS) entry which is preliminary data.</text>
</comment>
<keyword evidence="3" id="KW-1185">Reference proteome</keyword>
<evidence type="ECO:0000256" key="1">
    <source>
        <dbReference type="SAM" id="MobiDB-lite"/>
    </source>
</evidence>
<evidence type="ECO:0000313" key="2">
    <source>
        <dbReference type="EMBL" id="GHJ89058.1"/>
    </source>
</evidence>
<accession>A0A8H3TYA4</accession>
<proteinExistence type="predicted"/>
<dbReference type="Proteomes" id="UP000620104">
    <property type="component" value="Unassembled WGS sequence"/>
</dbReference>
<organism evidence="2 3">
    <name type="scientific">Naganishia liquefaciens</name>
    <dbReference type="NCBI Taxonomy" id="104408"/>
    <lineage>
        <taxon>Eukaryota</taxon>
        <taxon>Fungi</taxon>
        <taxon>Dikarya</taxon>
        <taxon>Basidiomycota</taxon>
        <taxon>Agaricomycotina</taxon>
        <taxon>Tremellomycetes</taxon>
        <taxon>Filobasidiales</taxon>
        <taxon>Filobasidiaceae</taxon>
        <taxon>Naganishia</taxon>
    </lineage>
</organism>